<sequence length="62" mass="7453">MCELKSLCVRNLKSRRDVASMIDLVKSWYLQGRRWRVFSWDLMVRGEVPLGCYDEKSIKRED</sequence>
<accession>A0A7J7LE15</accession>
<proteinExistence type="predicted"/>
<dbReference type="Proteomes" id="UP000541444">
    <property type="component" value="Unassembled WGS sequence"/>
</dbReference>
<dbReference type="AlphaFoldDB" id="A0A7J7LE15"/>
<name>A0A7J7LE15_9MAGN</name>
<gene>
    <name evidence="1" type="ORF">GIB67_042286</name>
</gene>
<protein>
    <submittedName>
        <fullName evidence="1">Uncharacterized protein</fullName>
    </submittedName>
</protein>
<evidence type="ECO:0000313" key="1">
    <source>
        <dbReference type="EMBL" id="KAF6140873.1"/>
    </source>
</evidence>
<comment type="caution">
    <text evidence="1">The sequence shown here is derived from an EMBL/GenBank/DDBJ whole genome shotgun (WGS) entry which is preliminary data.</text>
</comment>
<reference evidence="1 2" key="1">
    <citation type="journal article" date="2020" name="IScience">
        <title>Genome Sequencing of the Endangered Kingdonia uniflora (Circaeasteraceae, Ranunculales) Reveals Potential Mechanisms of Evolutionary Specialization.</title>
        <authorList>
            <person name="Sun Y."/>
            <person name="Deng T."/>
            <person name="Zhang A."/>
            <person name="Moore M.J."/>
            <person name="Landis J.B."/>
            <person name="Lin N."/>
            <person name="Zhang H."/>
            <person name="Zhang X."/>
            <person name="Huang J."/>
            <person name="Zhang X."/>
            <person name="Sun H."/>
            <person name="Wang H."/>
        </authorList>
    </citation>
    <scope>NUCLEOTIDE SEQUENCE [LARGE SCALE GENOMIC DNA]</scope>
    <source>
        <strain evidence="1">TB1705</strain>
        <tissue evidence="1">Leaf</tissue>
    </source>
</reference>
<organism evidence="1 2">
    <name type="scientific">Kingdonia uniflora</name>
    <dbReference type="NCBI Taxonomy" id="39325"/>
    <lineage>
        <taxon>Eukaryota</taxon>
        <taxon>Viridiplantae</taxon>
        <taxon>Streptophyta</taxon>
        <taxon>Embryophyta</taxon>
        <taxon>Tracheophyta</taxon>
        <taxon>Spermatophyta</taxon>
        <taxon>Magnoliopsida</taxon>
        <taxon>Ranunculales</taxon>
        <taxon>Circaeasteraceae</taxon>
        <taxon>Kingdonia</taxon>
    </lineage>
</organism>
<dbReference type="EMBL" id="JACGCM010002347">
    <property type="protein sequence ID" value="KAF6140873.1"/>
    <property type="molecule type" value="Genomic_DNA"/>
</dbReference>
<evidence type="ECO:0000313" key="2">
    <source>
        <dbReference type="Proteomes" id="UP000541444"/>
    </source>
</evidence>
<keyword evidence="2" id="KW-1185">Reference proteome</keyword>